<evidence type="ECO:0000256" key="4">
    <source>
        <dbReference type="ARBA" id="ARBA00022741"/>
    </source>
</evidence>
<keyword evidence="6 12" id="KW-0347">Helicase</keyword>
<dbReference type="FunFam" id="3.40.1440.60:FF:000001">
    <property type="entry name" value="Primosomal protein N"/>
    <property type="match status" value="1"/>
</dbReference>
<dbReference type="SMART" id="SM00487">
    <property type="entry name" value="DEXDc"/>
    <property type="match status" value="1"/>
</dbReference>
<comment type="catalytic activity">
    <reaction evidence="12">
        <text>Couples ATP hydrolysis with the unwinding of duplex DNA by translocating in the 3'-5' direction.</text>
        <dbReference type="EC" id="5.6.2.4"/>
    </reaction>
</comment>
<keyword evidence="2 12" id="KW-0235">DNA replication</keyword>
<dbReference type="Gene3D" id="3.40.50.300">
    <property type="entry name" value="P-loop containing nucleotide triphosphate hydrolases"/>
    <property type="match status" value="2"/>
</dbReference>
<dbReference type="NCBIfam" id="NF004067">
    <property type="entry name" value="PRK05580.1-4"/>
    <property type="match status" value="1"/>
</dbReference>
<dbReference type="NCBIfam" id="NF004065">
    <property type="entry name" value="PRK05580.1-1"/>
    <property type="match status" value="1"/>
</dbReference>
<dbReference type="GO" id="GO:0006310">
    <property type="term" value="P:DNA recombination"/>
    <property type="evidence" value="ECO:0007669"/>
    <property type="project" value="InterPro"/>
</dbReference>
<dbReference type="GO" id="GO:1990077">
    <property type="term" value="C:primosome complex"/>
    <property type="evidence" value="ECO:0007669"/>
    <property type="project" value="UniProtKB-UniRule"/>
</dbReference>
<feature type="binding site" evidence="12">
    <location>
        <position position="491"/>
    </location>
    <ligand>
        <name>Zn(2+)</name>
        <dbReference type="ChEBI" id="CHEBI:29105"/>
        <label>2</label>
    </ligand>
</feature>
<evidence type="ECO:0000313" key="15">
    <source>
        <dbReference type="EMBL" id="CBG90515.1"/>
    </source>
</evidence>
<dbReference type="GO" id="GO:0016887">
    <property type="term" value="F:ATP hydrolysis activity"/>
    <property type="evidence" value="ECO:0007669"/>
    <property type="project" value="RHEA"/>
</dbReference>
<feature type="binding site" evidence="12">
    <location>
        <position position="509"/>
    </location>
    <ligand>
        <name>Zn(2+)</name>
        <dbReference type="ChEBI" id="CHEBI:29105"/>
        <label>2</label>
    </ligand>
</feature>
<dbReference type="KEGG" id="cro:ROD_38111"/>
<evidence type="ECO:0000256" key="8">
    <source>
        <dbReference type="ARBA" id="ARBA00022840"/>
    </source>
</evidence>
<dbReference type="STRING" id="637910.ROD_38111"/>
<dbReference type="PROSITE" id="PS51194">
    <property type="entry name" value="HELICASE_CTER"/>
    <property type="match status" value="1"/>
</dbReference>
<keyword evidence="1 12" id="KW-0639">Primosome</keyword>
<keyword evidence="5 12" id="KW-0378">Hydrolase</keyword>
<dbReference type="GO" id="GO:0006270">
    <property type="term" value="P:DNA replication initiation"/>
    <property type="evidence" value="ECO:0007669"/>
    <property type="project" value="TreeGrafter"/>
</dbReference>
<feature type="binding site" evidence="12">
    <location>
        <position position="494"/>
    </location>
    <ligand>
        <name>Zn(2+)</name>
        <dbReference type="ChEBI" id="CHEBI:29105"/>
        <label>2</label>
    </ligand>
</feature>
<feature type="binding site" evidence="12">
    <location>
        <position position="482"/>
    </location>
    <ligand>
        <name>Zn(2+)</name>
        <dbReference type="ChEBI" id="CHEBI:29105"/>
        <label>1</label>
    </ligand>
</feature>
<comment type="function">
    <text evidence="12">Initiates the restart of stalled replication forks, which reloads the replicative helicase on sites other than the origin of replication. Recognizes and binds to abandoned replication forks and remodels them to uncover a helicase loading site. Promotes assembly of the primosome at these replication forks.</text>
</comment>
<evidence type="ECO:0000256" key="5">
    <source>
        <dbReference type="ARBA" id="ARBA00022801"/>
    </source>
</evidence>
<feature type="binding site" evidence="12">
    <location>
        <position position="485"/>
    </location>
    <ligand>
        <name>Zn(2+)</name>
        <dbReference type="ChEBI" id="CHEBI:29105"/>
        <label>1</label>
    </ligand>
</feature>
<dbReference type="FunFam" id="3.40.50.300:FF:001397">
    <property type="entry name" value="Primosomal protein N"/>
    <property type="match status" value="1"/>
</dbReference>
<dbReference type="PANTHER" id="PTHR30580">
    <property type="entry name" value="PRIMOSOMAL PROTEIN N"/>
    <property type="match status" value="1"/>
</dbReference>
<dbReference type="InterPro" id="IPR041236">
    <property type="entry name" value="PriA_C"/>
</dbReference>
<dbReference type="SUPFAM" id="SSF52540">
    <property type="entry name" value="P-loop containing nucleoside triphosphate hydrolases"/>
    <property type="match status" value="1"/>
</dbReference>
<dbReference type="GO" id="GO:0005524">
    <property type="term" value="F:ATP binding"/>
    <property type="evidence" value="ECO:0007669"/>
    <property type="project" value="UniProtKB-UniRule"/>
</dbReference>
<dbReference type="GO" id="GO:0008270">
    <property type="term" value="F:zinc ion binding"/>
    <property type="evidence" value="ECO:0007669"/>
    <property type="project" value="UniProtKB-UniRule"/>
</dbReference>
<dbReference type="Pfam" id="PF18074">
    <property type="entry name" value="PriA_C"/>
    <property type="match status" value="1"/>
</dbReference>
<dbReference type="InterPro" id="IPR041222">
    <property type="entry name" value="PriA_3primeBD"/>
</dbReference>
<comment type="similarity">
    <text evidence="12">Belongs to the helicase family. PriA subfamily.</text>
</comment>
<dbReference type="FunFam" id="3.40.50.300:FF:000489">
    <property type="entry name" value="Primosome assembly protein PriA"/>
    <property type="match status" value="1"/>
</dbReference>
<keyword evidence="7 12" id="KW-0862">Zinc</keyword>
<dbReference type="NCBIfam" id="TIGR00595">
    <property type="entry name" value="priA"/>
    <property type="match status" value="1"/>
</dbReference>
<evidence type="ECO:0000259" key="13">
    <source>
        <dbReference type="PROSITE" id="PS51192"/>
    </source>
</evidence>
<dbReference type="InterPro" id="IPR040498">
    <property type="entry name" value="PriA_CRR"/>
</dbReference>
<keyword evidence="9 12" id="KW-0238">DNA-binding</keyword>
<feature type="domain" description="Helicase C-terminal" evidence="14">
    <location>
        <begin position="493"/>
        <end position="684"/>
    </location>
</feature>
<keyword evidence="3 12" id="KW-0479">Metal-binding</keyword>
<evidence type="ECO:0000256" key="7">
    <source>
        <dbReference type="ARBA" id="ARBA00022833"/>
    </source>
</evidence>
<evidence type="ECO:0000256" key="6">
    <source>
        <dbReference type="ARBA" id="ARBA00022806"/>
    </source>
</evidence>
<dbReference type="InterPro" id="IPR005259">
    <property type="entry name" value="PriA"/>
</dbReference>
<dbReference type="AlphaFoldDB" id="D2TU49"/>
<name>D2TU49_CITRI</name>
<dbReference type="EC" id="5.6.2.4" evidence="12"/>
<dbReference type="eggNOG" id="COG1198">
    <property type="taxonomic scope" value="Bacteria"/>
</dbReference>
<evidence type="ECO:0000259" key="14">
    <source>
        <dbReference type="PROSITE" id="PS51194"/>
    </source>
</evidence>
<dbReference type="Pfam" id="PF18319">
    <property type="entry name" value="Zn_ribbon_PriA"/>
    <property type="match status" value="1"/>
</dbReference>
<dbReference type="PANTHER" id="PTHR30580:SF0">
    <property type="entry name" value="PRIMOSOMAL PROTEIN N"/>
    <property type="match status" value="1"/>
</dbReference>
<feature type="domain" description="Helicase ATP-binding" evidence="13">
    <location>
        <begin position="257"/>
        <end position="423"/>
    </location>
</feature>
<dbReference type="Pfam" id="PF17764">
    <property type="entry name" value="PriA_3primeBD"/>
    <property type="match status" value="1"/>
</dbReference>
<organism evidence="15 16">
    <name type="scientific">Citrobacter rodentium (strain ICC168)</name>
    <name type="common">Citrobacter freundii biotype 4280</name>
    <dbReference type="NCBI Taxonomy" id="637910"/>
    <lineage>
        <taxon>Bacteria</taxon>
        <taxon>Pseudomonadati</taxon>
        <taxon>Pseudomonadota</taxon>
        <taxon>Gammaproteobacteria</taxon>
        <taxon>Enterobacterales</taxon>
        <taxon>Enterobacteriaceae</taxon>
        <taxon>Citrobacter</taxon>
    </lineage>
</organism>
<dbReference type="HAMAP" id="MF_00983">
    <property type="entry name" value="PriA"/>
    <property type="match status" value="1"/>
</dbReference>
<dbReference type="CDD" id="cd18804">
    <property type="entry name" value="SF2_C_priA"/>
    <property type="match status" value="1"/>
</dbReference>
<protein>
    <recommendedName>
        <fullName evidence="12">Replication restart protein PriA</fullName>
    </recommendedName>
    <alternativeName>
        <fullName evidence="12">ATP-dependent DNA helicase PriA</fullName>
        <ecNumber evidence="12">5.6.2.4</ecNumber>
    </alternativeName>
    <alternativeName>
        <fullName evidence="12">DNA 3'-5' helicase PriA</fullName>
    </alternativeName>
</protein>
<comment type="catalytic activity">
    <reaction evidence="11 12">
        <text>ATP + H2O = ADP + phosphate + H(+)</text>
        <dbReference type="Rhea" id="RHEA:13065"/>
        <dbReference type="ChEBI" id="CHEBI:15377"/>
        <dbReference type="ChEBI" id="CHEBI:15378"/>
        <dbReference type="ChEBI" id="CHEBI:30616"/>
        <dbReference type="ChEBI" id="CHEBI:43474"/>
        <dbReference type="ChEBI" id="CHEBI:456216"/>
        <dbReference type="EC" id="5.6.2.4"/>
    </reaction>
</comment>
<dbReference type="CDD" id="cd17929">
    <property type="entry name" value="DEXHc_priA"/>
    <property type="match status" value="1"/>
</dbReference>
<evidence type="ECO:0000256" key="10">
    <source>
        <dbReference type="ARBA" id="ARBA00023235"/>
    </source>
</evidence>
<dbReference type="GO" id="GO:0006269">
    <property type="term" value="P:DNA replication, synthesis of primer"/>
    <property type="evidence" value="ECO:0007669"/>
    <property type="project" value="UniProtKB-KW"/>
</dbReference>
<dbReference type="Pfam" id="PF00270">
    <property type="entry name" value="DEAD"/>
    <property type="match status" value="1"/>
</dbReference>
<dbReference type="GO" id="GO:0006302">
    <property type="term" value="P:double-strand break repair"/>
    <property type="evidence" value="ECO:0007669"/>
    <property type="project" value="InterPro"/>
</dbReference>
<dbReference type="PROSITE" id="PS51192">
    <property type="entry name" value="HELICASE_ATP_BIND_1"/>
    <property type="match status" value="1"/>
</dbReference>
<sequence>MVNFRHNQIASKAANHTEFAQWMQTDPRSLVTMCILTRQFSSQEDFMPVAHVALPVPLPRTFDYLLPEGMDVKAGCRVRVPFGKQQERIGIVVSVSDKSELPLNELKAVVNVLDDEPLFSSSVWRLLLWATDYYHHPVGDVLFHALPILLRQGKPASNAPMWYWFATEEGQAVDLNSLKRSPKQQQALAALRQGKIWRDRLAELDFSDAALQALRKKGLCELASETPGFSDWRTGYAVCGERLRLNTEQATAVGAIHSAADQFSAWLLAGVTGSGKTEVYLSVLENVLAQGKQALVMVPEIGLTPQTIARFRERFNAPVEVLHSGLNDSERLSAWLKAKNGEAAIVIGTRSSLFTPFKNLGVIVIDEEHDSSYKQQEGWRYHARDLAVYRAHSEQIPIILGSATPALETLCNVRQKKYRMLRLTRRAGNARPAVQHVLDLKGQQVQAGLAPALIGRMRQHLQADNQVILFLNRRGFAPALLCHDCGWIAECPRCDHYYTLHQAQHHLRCHHCDSQRPVPRQCPTCGSTHMVPVGLGTEQLEQALAPFFPGVPISRIDRDTTSRKGSLEQHLAEVHRGGARILIGTQMLAKGHHFPDVTLVALLDVDGALFSADFRSAERFAQLYTQVSGRAGRAGKQGEVVLQTHHPEHPLLQTLLHKGYDAFAEQALAERQTMQLPPWTSHVIVRAEDHNNQLAPLFLQQLRNLIQASPLADDKLWVLGPVPALAPKRGGRYRWQILLQHPSRIRLQHIVSGTLTLINTLPDARKVKWVLDVDPIEG</sequence>
<dbReference type="GO" id="GO:0003677">
    <property type="term" value="F:DNA binding"/>
    <property type="evidence" value="ECO:0007669"/>
    <property type="project" value="UniProtKB-UniRule"/>
</dbReference>
<keyword evidence="4 12" id="KW-0547">Nucleotide-binding</keyword>
<evidence type="ECO:0000256" key="9">
    <source>
        <dbReference type="ARBA" id="ARBA00023125"/>
    </source>
</evidence>
<keyword evidence="16" id="KW-1185">Reference proteome</keyword>
<dbReference type="InterPro" id="IPR001650">
    <property type="entry name" value="Helicase_C-like"/>
</dbReference>
<comment type="cofactor">
    <cofactor evidence="12">
        <name>Zn(2+)</name>
        <dbReference type="ChEBI" id="CHEBI:29105"/>
    </cofactor>
    <text evidence="12">Binds 2 zinc ions per subunit.</text>
</comment>
<dbReference type="InterPro" id="IPR011545">
    <property type="entry name" value="DEAD/DEAH_box_helicase_dom"/>
</dbReference>
<dbReference type="HOGENOM" id="CLU_013353_3_1_6"/>
<dbReference type="EMBL" id="FN543502">
    <property type="protein sequence ID" value="CBG90515.1"/>
    <property type="molecule type" value="Genomic_DNA"/>
</dbReference>
<evidence type="ECO:0000256" key="11">
    <source>
        <dbReference type="ARBA" id="ARBA00048988"/>
    </source>
</evidence>
<dbReference type="SMART" id="SM00490">
    <property type="entry name" value="HELICc"/>
    <property type="match status" value="1"/>
</dbReference>
<proteinExistence type="inferred from homology"/>
<dbReference type="Gene3D" id="3.40.1440.60">
    <property type="entry name" value="PriA, 3(prime) DNA-binding domain"/>
    <property type="match status" value="1"/>
</dbReference>
<gene>
    <name evidence="12 15" type="primary">priA</name>
    <name evidence="15" type="ordered locus">ROD_38111</name>
</gene>
<evidence type="ECO:0000256" key="2">
    <source>
        <dbReference type="ARBA" id="ARBA00022705"/>
    </source>
</evidence>
<dbReference type="InterPro" id="IPR042115">
    <property type="entry name" value="PriA_3primeBD_sf"/>
</dbReference>
<comment type="subunit">
    <text evidence="12">Component of the replication restart primosome.</text>
</comment>
<keyword evidence="10 12" id="KW-0413">Isomerase</keyword>
<dbReference type="InterPro" id="IPR014001">
    <property type="entry name" value="Helicase_ATP-bd"/>
</dbReference>
<accession>D2TU49</accession>
<dbReference type="Pfam" id="PF00271">
    <property type="entry name" value="Helicase_C"/>
    <property type="match status" value="1"/>
</dbReference>
<dbReference type="GO" id="GO:0043138">
    <property type="term" value="F:3'-5' DNA helicase activity"/>
    <property type="evidence" value="ECO:0007669"/>
    <property type="project" value="UniProtKB-EC"/>
</dbReference>
<evidence type="ECO:0000256" key="12">
    <source>
        <dbReference type="HAMAP-Rule" id="MF_00983"/>
    </source>
</evidence>
<feature type="binding site" evidence="12">
    <location>
        <position position="522"/>
    </location>
    <ligand>
        <name>Zn(2+)</name>
        <dbReference type="ChEBI" id="CHEBI:29105"/>
        <label>1</label>
    </ligand>
</feature>
<dbReference type="Proteomes" id="UP000001889">
    <property type="component" value="Chromosome"/>
</dbReference>
<evidence type="ECO:0000256" key="1">
    <source>
        <dbReference type="ARBA" id="ARBA00022515"/>
    </source>
</evidence>
<reference evidence="15 16" key="1">
    <citation type="journal article" date="2010" name="J. Bacteriol.">
        <title>The Citrobacter rodentium genome sequence reveals convergent evolution with human pathogenic Escherichia coli.</title>
        <authorList>
            <person name="Petty N.K."/>
            <person name="Bulgin R."/>
            <person name="Crepin V.F."/>
            <person name="Cerdeno-Tarraga A.M."/>
            <person name="Schroeder G.N."/>
            <person name="Quail M.A."/>
            <person name="Lennard N."/>
            <person name="Corton C."/>
            <person name="Barron A."/>
            <person name="Clark L."/>
            <person name="Toribio A.L."/>
            <person name="Parkhill J."/>
            <person name="Dougan G."/>
            <person name="Frankel G."/>
            <person name="Thomson N.R."/>
        </authorList>
    </citation>
    <scope>NUCLEOTIDE SEQUENCE [LARGE SCALE GENOMIC DNA]</scope>
    <source>
        <strain evidence="15 16">ICC168</strain>
    </source>
</reference>
<feature type="binding site" evidence="12">
    <location>
        <position position="512"/>
    </location>
    <ligand>
        <name>Zn(2+)</name>
        <dbReference type="ChEBI" id="CHEBI:29105"/>
        <label>2</label>
    </ligand>
</feature>
<feature type="binding site" evidence="12">
    <location>
        <position position="525"/>
    </location>
    <ligand>
        <name>Zn(2+)</name>
        <dbReference type="ChEBI" id="CHEBI:29105"/>
        <label>1</label>
    </ligand>
</feature>
<evidence type="ECO:0000313" key="16">
    <source>
        <dbReference type="Proteomes" id="UP000001889"/>
    </source>
</evidence>
<keyword evidence="8 12" id="KW-0067">ATP-binding</keyword>
<dbReference type="InterPro" id="IPR027417">
    <property type="entry name" value="P-loop_NTPase"/>
</dbReference>
<evidence type="ECO:0000256" key="3">
    <source>
        <dbReference type="ARBA" id="ARBA00022723"/>
    </source>
</evidence>
<dbReference type="Pfam" id="PF21213">
    <property type="entry name" value="WHD_PriA"/>
    <property type="match status" value="1"/>
</dbReference>
<dbReference type="InterPro" id="IPR048949">
    <property type="entry name" value="WHD_PriA"/>
</dbReference>